<dbReference type="PANTHER" id="PTHR44019">
    <property type="entry name" value="WD REPEAT-CONTAINING PROTEIN 55"/>
    <property type="match status" value="1"/>
</dbReference>
<dbReference type="InterPro" id="IPR015943">
    <property type="entry name" value="WD40/YVTN_repeat-like_dom_sf"/>
</dbReference>
<keyword evidence="3" id="KW-0689">Ribosomal protein</keyword>
<dbReference type="SMART" id="SM00320">
    <property type="entry name" value="WD40"/>
    <property type="match status" value="6"/>
</dbReference>
<dbReference type="PANTHER" id="PTHR44019:SF8">
    <property type="entry name" value="POC1 CENTRIOLAR PROTEIN HOMOLOG"/>
    <property type="match status" value="1"/>
</dbReference>
<dbReference type="Proteomes" id="UP000015354">
    <property type="component" value="Unassembled WGS sequence"/>
</dbReference>
<keyword evidence="1 4" id="KW-0853">WD repeat</keyword>
<dbReference type="AlphaFoldDB" id="S9VNZ5"/>
<evidence type="ECO:0000313" key="7">
    <source>
        <dbReference type="Proteomes" id="UP000015354"/>
    </source>
</evidence>
<gene>
    <name evidence="6" type="ORF">STCU_04914</name>
</gene>
<sequence length="550" mass="59515">MADVPGVYSATSHVVAALQHEKLTLRKRLTDTQIENQILKQQLYQMSSLLDIAVSKLNATGVALDTPIDIRSLRADAIQRSNALSEPTGGNGLDGTDFGSAKGEEATATHTNKRFQLRTQLREHTKAVQCCAFSPEEDPLIVSGGLDCRLIVHNFFTGEKFWDIAAHDENISDVAWFEGTHQILSASYDGTVKLWDHRRPEQTPVYHHNASGYVTSATPLDKAFVFACADSRRRTSIVDVRTPKPISWDHDSRVNSIAFDVAASNLVLGHSNGTVSVWDLRKVDLALSGSPGDEEVELIVNASAPGLGQGNTHAHSSPPPTLLRPEEPSQLTGSVTNTSMAGVATPNAVSTGPALSTGNNNNANAATNNSPVQCISRFTNDPSHATVAYLAHYHCADNTKRLLCVAGDNMLRCYRGALGNATAAKVGMSELYSLRNVLPGVPCRGCVVRCGFWKGKRDKQQVSFFDDGEKDAEQPVTRRLAERDLVVTGGPDNTATVFDISDEGSSSVLEYLEGHRDRVTDAAIHYTTSRPIIATTSADSIVRIWMPVKT</sequence>
<accession>S9VNZ5</accession>
<protein>
    <submittedName>
        <fullName evidence="6">Uncharacterized protein</fullName>
    </submittedName>
</protein>
<keyword evidence="7" id="KW-1185">Reference proteome</keyword>
<dbReference type="SUPFAM" id="SSF50978">
    <property type="entry name" value="WD40 repeat-like"/>
    <property type="match status" value="1"/>
</dbReference>
<evidence type="ECO:0000313" key="6">
    <source>
        <dbReference type="EMBL" id="EPY28721.1"/>
    </source>
</evidence>
<dbReference type="InterPro" id="IPR001680">
    <property type="entry name" value="WD40_rpt"/>
</dbReference>
<evidence type="ECO:0000256" key="2">
    <source>
        <dbReference type="ARBA" id="ARBA00022737"/>
    </source>
</evidence>
<dbReference type="Pfam" id="PF00400">
    <property type="entry name" value="WD40"/>
    <property type="match status" value="4"/>
</dbReference>
<evidence type="ECO:0000256" key="1">
    <source>
        <dbReference type="ARBA" id="ARBA00022574"/>
    </source>
</evidence>
<dbReference type="PROSITE" id="PS00678">
    <property type="entry name" value="WD_REPEATS_1"/>
    <property type="match status" value="1"/>
</dbReference>
<dbReference type="Gene3D" id="2.130.10.10">
    <property type="entry name" value="YVTN repeat-like/Quinoprotein amine dehydrogenase"/>
    <property type="match status" value="2"/>
</dbReference>
<keyword evidence="2" id="KW-0677">Repeat</keyword>
<dbReference type="PROSITE" id="PS50082">
    <property type="entry name" value="WD_REPEATS_2"/>
    <property type="match status" value="3"/>
</dbReference>
<feature type="region of interest" description="Disordered" evidence="5">
    <location>
        <begin position="81"/>
        <end position="111"/>
    </location>
</feature>
<dbReference type="EMBL" id="ATMH01004914">
    <property type="protein sequence ID" value="EPY28721.1"/>
    <property type="molecule type" value="Genomic_DNA"/>
</dbReference>
<name>S9VNZ5_9TRYP</name>
<feature type="region of interest" description="Disordered" evidence="5">
    <location>
        <begin position="304"/>
        <end position="334"/>
    </location>
</feature>
<organism evidence="6 7">
    <name type="scientific">Strigomonas culicis</name>
    <dbReference type="NCBI Taxonomy" id="28005"/>
    <lineage>
        <taxon>Eukaryota</taxon>
        <taxon>Discoba</taxon>
        <taxon>Euglenozoa</taxon>
        <taxon>Kinetoplastea</taxon>
        <taxon>Metakinetoplastina</taxon>
        <taxon>Trypanosomatida</taxon>
        <taxon>Trypanosomatidae</taxon>
        <taxon>Strigomonadinae</taxon>
        <taxon>Strigomonas</taxon>
    </lineage>
</organism>
<feature type="repeat" description="WD" evidence="4">
    <location>
        <begin position="512"/>
        <end position="545"/>
    </location>
</feature>
<dbReference type="InterPro" id="IPR019775">
    <property type="entry name" value="WD40_repeat_CS"/>
</dbReference>
<reference evidence="6 7" key="1">
    <citation type="journal article" date="2013" name="PLoS ONE">
        <title>Predicting the Proteins of Angomonas deanei, Strigomonas culicis and Their Respective Endosymbionts Reveals New Aspects of the Trypanosomatidae Family.</title>
        <authorList>
            <person name="Motta M.C."/>
            <person name="Martins A.C."/>
            <person name="de Souza S.S."/>
            <person name="Catta-Preta C.M."/>
            <person name="Silva R."/>
            <person name="Klein C.C."/>
            <person name="de Almeida L.G."/>
            <person name="de Lima Cunha O."/>
            <person name="Ciapina L.P."/>
            <person name="Brocchi M."/>
            <person name="Colabardini A.C."/>
            <person name="de Araujo Lima B."/>
            <person name="Machado C.R."/>
            <person name="de Almeida Soares C.M."/>
            <person name="Probst C.M."/>
            <person name="de Menezes C.B."/>
            <person name="Thompson C.E."/>
            <person name="Bartholomeu D.C."/>
            <person name="Gradia D.F."/>
            <person name="Pavoni D.P."/>
            <person name="Grisard E.C."/>
            <person name="Fantinatti-Garboggini F."/>
            <person name="Marchini F.K."/>
            <person name="Rodrigues-Luiz G.F."/>
            <person name="Wagner G."/>
            <person name="Goldman G.H."/>
            <person name="Fietto J.L."/>
            <person name="Elias M.C."/>
            <person name="Goldman M.H."/>
            <person name="Sagot M.F."/>
            <person name="Pereira M."/>
            <person name="Stoco P.H."/>
            <person name="de Mendonca-Neto R.P."/>
            <person name="Teixeira S.M."/>
            <person name="Maciel T.E."/>
            <person name="de Oliveira Mendes T.A."/>
            <person name="Urmenyi T.P."/>
            <person name="de Souza W."/>
            <person name="Schenkman S."/>
            <person name="de Vasconcelos A.T."/>
        </authorList>
    </citation>
    <scope>NUCLEOTIDE SEQUENCE [LARGE SCALE GENOMIC DNA]</scope>
</reference>
<evidence type="ECO:0000256" key="4">
    <source>
        <dbReference type="PROSITE-ProRule" id="PRU00221"/>
    </source>
</evidence>
<dbReference type="OrthoDB" id="6262491at2759"/>
<evidence type="ECO:0000256" key="3">
    <source>
        <dbReference type="ARBA" id="ARBA00022980"/>
    </source>
</evidence>
<evidence type="ECO:0000256" key="5">
    <source>
        <dbReference type="SAM" id="MobiDB-lite"/>
    </source>
</evidence>
<dbReference type="PROSITE" id="PS50294">
    <property type="entry name" value="WD_REPEATS_REGION"/>
    <property type="match status" value="3"/>
</dbReference>
<comment type="caution">
    <text evidence="6">The sequence shown here is derived from an EMBL/GenBank/DDBJ whole genome shotgun (WGS) entry which is preliminary data.</text>
</comment>
<proteinExistence type="predicted"/>
<dbReference type="InterPro" id="IPR036322">
    <property type="entry name" value="WD40_repeat_dom_sf"/>
</dbReference>
<dbReference type="GO" id="GO:0005840">
    <property type="term" value="C:ribosome"/>
    <property type="evidence" value="ECO:0007669"/>
    <property type="project" value="UniProtKB-KW"/>
</dbReference>
<keyword evidence="3" id="KW-0687">Ribonucleoprotein</keyword>
<feature type="repeat" description="WD" evidence="4">
    <location>
        <begin position="164"/>
        <end position="205"/>
    </location>
</feature>
<feature type="repeat" description="WD" evidence="4">
    <location>
        <begin position="247"/>
        <end position="288"/>
    </location>
</feature>
<dbReference type="InterPro" id="IPR050505">
    <property type="entry name" value="WDR55/POC1"/>
</dbReference>